<protein>
    <recommendedName>
        <fullName evidence="8">Glycogen synthase</fullName>
        <ecNumber evidence="8">2.4.1.21</ecNumber>
    </recommendedName>
    <alternativeName>
        <fullName evidence="8">Starch [bacterial glycogen] synthase</fullName>
    </alternativeName>
</protein>
<dbReference type="GO" id="GO:0009011">
    <property type="term" value="F:alpha-1,4-glucan glucosyltransferase (ADP-glucose donor) activity"/>
    <property type="evidence" value="ECO:0007669"/>
    <property type="project" value="UniProtKB-UniRule"/>
</dbReference>
<accession>F0J1C2</accession>
<evidence type="ECO:0000313" key="9">
    <source>
        <dbReference type="EMBL" id="BAJ79504.1"/>
    </source>
</evidence>
<dbReference type="CDD" id="cd03791">
    <property type="entry name" value="GT5_Glycogen_synthase_DULL1-like"/>
    <property type="match status" value="1"/>
</dbReference>
<keyword evidence="6 8" id="KW-0808">Transferase</keyword>
<dbReference type="NCBIfam" id="NF001899">
    <property type="entry name" value="PRK00654.1-2"/>
    <property type="match status" value="1"/>
</dbReference>
<dbReference type="EC" id="2.4.1.21" evidence="8"/>
<dbReference type="Pfam" id="PF00534">
    <property type="entry name" value="Glycos_transf_1"/>
    <property type="match status" value="1"/>
</dbReference>
<keyword evidence="7 8" id="KW-0320">Glycogen biosynthesis</keyword>
<dbReference type="GO" id="GO:0004373">
    <property type="term" value="F:alpha-1,4-glucan glucosyltransferase (UDP-glucose donor) activity"/>
    <property type="evidence" value="ECO:0007669"/>
    <property type="project" value="InterPro"/>
</dbReference>
<proteinExistence type="inferred from homology"/>
<reference evidence="9 10" key="1">
    <citation type="submission" date="2010-12" db="EMBL/GenBank/DDBJ databases">
        <title>Whole genome sequence of Acidiphilium multivorum AIU301.</title>
        <authorList>
            <person name="Narita-Yamada S."/>
            <person name="Nakamura S."/>
            <person name="Ito N."/>
            <person name="Takarada H."/>
            <person name="Katano Y."/>
            <person name="Nakazawa H."/>
            <person name="Hosoyama A."/>
            <person name="Yamada R."/>
            <person name="Fujita N."/>
        </authorList>
    </citation>
    <scope>NUCLEOTIDE SEQUENCE [LARGE SCALE GENOMIC DNA]</scope>
    <source>
        <strain evidence="10">DSM 11245 / JCM 8867 / AIU301</strain>
    </source>
</reference>
<dbReference type="NCBIfam" id="NF010699">
    <property type="entry name" value="PRK14099.1"/>
    <property type="match status" value="1"/>
</dbReference>
<dbReference type="RefSeq" id="WP_013639214.1">
    <property type="nucleotide sequence ID" value="NC_015186.1"/>
</dbReference>
<dbReference type="InterPro" id="IPR013534">
    <property type="entry name" value="Starch_synth_cat_dom"/>
</dbReference>
<evidence type="ECO:0000256" key="5">
    <source>
        <dbReference type="ARBA" id="ARBA00022676"/>
    </source>
</evidence>
<dbReference type="InterPro" id="IPR001296">
    <property type="entry name" value="Glyco_trans_1"/>
</dbReference>
<dbReference type="HOGENOM" id="CLU_009583_18_4_5"/>
<dbReference type="SUPFAM" id="SSF53756">
    <property type="entry name" value="UDP-Glycosyltransferase/glycogen phosphorylase"/>
    <property type="match status" value="1"/>
</dbReference>
<dbReference type="InterPro" id="IPR011835">
    <property type="entry name" value="GS/SS"/>
</dbReference>
<dbReference type="OrthoDB" id="9808590at2"/>
<evidence type="ECO:0000313" key="10">
    <source>
        <dbReference type="Proteomes" id="UP000007100"/>
    </source>
</evidence>
<dbReference type="NCBIfam" id="TIGR02095">
    <property type="entry name" value="glgA"/>
    <property type="match status" value="1"/>
</dbReference>
<evidence type="ECO:0000256" key="1">
    <source>
        <dbReference type="ARBA" id="ARBA00001478"/>
    </source>
</evidence>
<dbReference type="UniPathway" id="UPA00164"/>
<evidence type="ECO:0000256" key="6">
    <source>
        <dbReference type="ARBA" id="ARBA00022679"/>
    </source>
</evidence>
<comment type="catalytic activity">
    <reaction evidence="1 8">
        <text>[(1-&gt;4)-alpha-D-glucosyl](n) + ADP-alpha-D-glucose = [(1-&gt;4)-alpha-D-glucosyl](n+1) + ADP + H(+)</text>
        <dbReference type="Rhea" id="RHEA:18189"/>
        <dbReference type="Rhea" id="RHEA-COMP:9584"/>
        <dbReference type="Rhea" id="RHEA-COMP:9587"/>
        <dbReference type="ChEBI" id="CHEBI:15378"/>
        <dbReference type="ChEBI" id="CHEBI:15444"/>
        <dbReference type="ChEBI" id="CHEBI:57498"/>
        <dbReference type="ChEBI" id="CHEBI:456216"/>
        <dbReference type="EC" id="2.4.1.21"/>
    </reaction>
</comment>
<feature type="binding site" evidence="8">
    <location>
        <position position="15"/>
    </location>
    <ligand>
        <name>ADP-alpha-D-glucose</name>
        <dbReference type="ChEBI" id="CHEBI:57498"/>
    </ligand>
</feature>
<dbReference type="KEGG" id="amv:ACMV_01570"/>
<comment type="pathway">
    <text evidence="3 8">Glycan biosynthesis; glycogen biosynthesis.</text>
</comment>
<comment type="similarity">
    <text evidence="4 8">Belongs to the glycosyltransferase 1 family. Bacterial/plant glycogen synthase subfamily.</text>
</comment>
<keyword evidence="10" id="KW-1185">Reference proteome</keyword>
<dbReference type="HAMAP" id="MF_00484">
    <property type="entry name" value="Glycogen_synth"/>
    <property type="match status" value="1"/>
</dbReference>
<dbReference type="Gene3D" id="3.40.50.2000">
    <property type="entry name" value="Glycogen Phosphorylase B"/>
    <property type="match status" value="2"/>
</dbReference>
<dbReference type="PANTHER" id="PTHR45825">
    <property type="entry name" value="GRANULE-BOUND STARCH SYNTHASE 1, CHLOROPLASTIC/AMYLOPLASTIC"/>
    <property type="match status" value="1"/>
</dbReference>
<sequence length="479" mass="49821">MRVLSVGSEIYPLVKTGGLADVMGALPAALSSEGITVRSLVPGYPAVTAALDRAESVLRIPDLFGGAAEIRAAAAGRHDLFVLDAPHLYARPGNPYIASNGADWSDNAQRFAALCRAGALLARGAVGGFVPDLLHAHDWQAGLVPAYLHYEGHAAPPCVFTVHNLAFQGWFPAHLLGGLGLPASAFVIDGVEYFGGIGFLKAGLQFADAITTVSPRYATEIATQDGGMGLDGLLRKRGSAVHGILNGLDTATWNPATDEHLAARYDVANLAARAVNKRAVQARMGLAPDPRALLFGVVSRLAGQKGIDLIIEALPVLDALGAQLAVLGTGETGIEASLREAVAARPGRVAAIIGFEESLSHLIQGGADAILVPSRFEPCGLTQLAAQRYGAIPVVSLVGGLVDTVIDANPVAISAGVATGIQFGPVSEAGLSDGLRRAAALFADPDKWSRMQRNAMALDVSWTEPARNYAALYRSLTSR</sequence>
<evidence type="ECO:0000256" key="8">
    <source>
        <dbReference type="HAMAP-Rule" id="MF_00484"/>
    </source>
</evidence>
<dbReference type="PANTHER" id="PTHR45825:SF11">
    <property type="entry name" value="ALPHA AMYLASE DOMAIN-CONTAINING PROTEIN"/>
    <property type="match status" value="1"/>
</dbReference>
<evidence type="ECO:0000256" key="3">
    <source>
        <dbReference type="ARBA" id="ARBA00004964"/>
    </source>
</evidence>
<dbReference type="Pfam" id="PF08323">
    <property type="entry name" value="Glyco_transf_5"/>
    <property type="match status" value="1"/>
</dbReference>
<keyword evidence="5 8" id="KW-0328">Glycosyltransferase</keyword>
<evidence type="ECO:0000256" key="7">
    <source>
        <dbReference type="ARBA" id="ARBA00023056"/>
    </source>
</evidence>
<name>F0J1C2_ACIMA</name>
<dbReference type="EMBL" id="AP012035">
    <property type="protein sequence ID" value="BAJ79504.1"/>
    <property type="molecule type" value="Genomic_DNA"/>
</dbReference>
<dbReference type="Proteomes" id="UP000007100">
    <property type="component" value="Chromosome"/>
</dbReference>
<comment type="function">
    <text evidence="2 8">Synthesizes alpha-1,4-glucan chains using ADP-glucose.</text>
</comment>
<dbReference type="GO" id="GO:0005978">
    <property type="term" value="P:glycogen biosynthetic process"/>
    <property type="evidence" value="ECO:0007669"/>
    <property type="project" value="UniProtKB-UniRule"/>
</dbReference>
<evidence type="ECO:0000256" key="4">
    <source>
        <dbReference type="ARBA" id="ARBA00010281"/>
    </source>
</evidence>
<evidence type="ECO:0000256" key="2">
    <source>
        <dbReference type="ARBA" id="ARBA00002764"/>
    </source>
</evidence>
<gene>
    <name evidence="8 9" type="primary">glgA</name>
    <name evidence="9" type="ordered locus">ACMV_01570</name>
</gene>
<dbReference type="GO" id="GO:0005829">
    <property type="term" value="C:cytosol"/>
    <property type="evidence" value="ECO:0007669"/>
    <property type="project" value="TreeGrafter"/>
</dbReference>
<dbReference type="AlphaFoldDB" id="F0J1C2"/>
<organism evidence="9 10">
    <name type="scientific">Acidiphilium multivorum (strain DSM 11245 / JCM 8867 / NBRC 100883 / AIU 301)</name>
    <dbReference type="NCBI Taxonomy" id="926570"/>
    <lineage>
        <taxon>Bacteria</taxon>
        <taxon>Pseudomonadati</taxon>
        <taxon>Pseudomonadota</taxon>
        <taxon>Alphaproteobacteria</taxon>
        <taxon>Acetobacterales</taxon>
        <taxon>Acidocellaceae</taxon>
        <taxon>Acidiphilium</taxon>
    </lineage>
</organism>